<dbReference type="GeneID" id="78084252"/>
<dbReference type="OrthoDB" id="9805644at2"/>
<evidence type="ECO:0000256" key="5">
    <source>
        <dbReference type="ARBA" id="ARBA00022741"/>
    </source>
</evidence>
<dbReference type="InterPro" id="IPR002078">
    <property type="entry name" value="Sigma_54_int"/>
</dbReference>
<name>E5Y720_BILW3</name>
<dbReference type="Proteomes" id="UP000006034">
    <property type="component" value="Unassembled WGS sequence"/>
</dbReference>
<dbReference type="SUPFAM" id="SSF46689">
    <property type="entry name" value="Homeodomain-like"/>
    <property type="match status" value="1"/>
</dbReference>
<dbReference type="Gene3D" id="1.10.10.60">
    <property type="entry name" value="Homeodomain-like"/>
    <property type="match status" value="1"/>
</dbReference>
<evidence type="ECO:0000259" key="12">
    <source>
        <dbReference type="PROSITE" id="PS50045"/>
    </source>
</evidence>
<keyword evidence="8" id="KW-0805">Transcription regulation</keyword>
<keyword evidence="5" id="KW-0547">Nucleotide-binding</keyword>
<dbReference type="HOGENOM" id="CLU_000445_122_0_7"/>
<dbReference type="InterPro" id="IPR015813">
    <property type="entry name" value="Pyrv/PenolPyrv_kinase-like_dom"/>
</dbReference>
<protein>
    <recommendedName>
        <fullName evidence="12">Sigma-54 factor interaction domain-containing protein</fullName>
    </recommendedName>
</protein>
<comment type="caution">
    <text evidence="13">The sequence shown here is derived from an EMBL/GenBank/DDBJ whole genome shotgun (WGS) entry which is preliminary data.</text>
</comment>
<dbReference type="Pfam" id="PF25601">
    <property type="entry name" value="AAA_lid_14"/>
    <property type="match status" value="1"/>
</dbReference>
<dbReference type="SMART" id="SM00382">
    <property type="entry name" value="AAA"/>
    <property type="match status" value="1"/>
</dbReference>
<keyword evidence="3" id="KW-0678">Repressor</keyword>
<dbReference type="InterPro" id="IPR003593">
    <property type="entry name" value="AAA+_ATPase"/>
</dbReference>
<evidence type="ECO:0000313" key="14">
    <source>
        <dbReference type="Proteomes" id="UP000006034"/>
    </source>
</evidence>
<dbReference type="Pfam" id="PF02954">
    <property type="entry name" value="HTH_8"/>
    <property type="match status" value="1"/>
</dbReference>
<dbReference type="SUPFAM" id="SSF52540">
    <property type="entry name" value="P-loop containing nucleoside triphosphate hydrolases"/>
    <property type="match status" value="1"/>
</dbReference>
<proteinExistence type="predicted"/>
<dbReference type="PROSITE" id="PS50045">
    <property type="entry name" value="SIGMA54_INTERACT_4"/>
    <property type="match status" value="1"/>
</dbReference>
<dbReference type="GO" id="GO:0000160">
    <property type="term" value="P:phosphorelay signal transduction system"/>
    <property type="evidence" value="ECO:0007669"/>
    <property type="project" value="UniProtKB-KW"/>
</dbReference>
<feature type="domain" description="Sigma-54 factor interaction" evidence="12">
    <location>
        <begin position="294"/>
        <end position="523"/>
    </location>
</feature>
<dbReference type="FunFam" id="3.40.50.300:FF:000006">
    <property type="entry name" value="DNA-binding transcriptional regulator NtrC"/>
    <property type="match status" value="1"/>
</dbReference>
<evidence type="ECO:0000256" key="3">
    <source>
        <dbReference type="ARBA" id="ARBA00022491"/>
    </source>
</evidence>
<dbReference type="InterPro" id="IPR002197">
    <property type="entry name" value="HTH_Fis"/>
</dbReference>
<comment type="subcellular location">
    <subcellularLocation>
        <location evidence="1">Cytoplasm</location>
    </subcellularLocation>
</comment>
<dbReference type="GO" id="GO:0043565">
    <property type="term" value="F:sequence-specific DNA binding"/>
    <property type="evidence" value="ECO:0007669"/>
    <property type="project" value="InterPro"/>
</dbReference>
<evidence type="ECO:0000256" key="2">
    <source>
        <dbReference type="ARBA" id="ARBA00022490"/>
    </source>
</evidence>
<dbReference type="Gene3D" id="3.20.20.70">
    <property type="entry name" value="Aldolase class I"/>
    <property type="match status" value="1"/>
</dbReference>
<dbReference type="GO" id="GO:0006355">
    <property type="term" value="P:regulation of DNA-templated transcription"/>
    <property type="evidence" value="ECO:0007669"/>
    <property type="project" value="InterPro"/>
</dbReference>
<dbReference type="GO" id="GO:0003824">
    <property type="term" value="F:catalytic activity"/>
    <property type="evidence" value="ECO:0007669"/>
    <property type="project" value="InterPro"/>
</dbReference>
<organism evidence="13 14">
    <name type="scientific">Bilophila wadsworthia (strain 3_1_6)</name>
    <dbReference type="NCBI Taxonomy" id="563192"/>
    <lineage>
        <taxon>Bacteria</taxon>
        <taxon>Pseudomonadati</taxon>
        <taxon>Thermodesulfobacteriota</taxon>
        <taxon>Desulfovibrionia</taxon>
        <taxon>Desulfovibrionales</taxon>
        <taxon>Desulfovibrionaceae</taxon>
        <taxon>Bilophila</taxon>
    </lineage>
</organism>
<gene>
    <name evidence="13" type="ORF">HMPREF0179_01984</name>
</gene>
<dbReference type="InterPro" id="IPR009215">
    <property type="entry name" value="TIM-br_IGPS-like"/>
</dbReference>
<dbReference type="eggNOG" id="COG3829">
    <property type="taxonomic scope" value="Bacteria"/>
</dbReference>
<dbReference type="GO" id="GO:0005737">
    <property type="term" value="C:cytoplasm"/>
    <property type="evidence" value="ECO:0007669"/>
    <property type="project" value="UniProtKB-SubCell"/>
</dbReference>
<dbReference type="InterPro" id="IPR027417">
    <property type="entry name" value="P-loop_NTPase"/>
</dbReference>
<keyword evidence="2" id="KW-0963">Cytoplasm</keyword>
<evidence type="ECO:0000256" key="11">
    <source>
        <dbReference type="ARBA" id="ARBA00023163"/>
    </source>
</evidence>
<reference evidence="13 14" key="2">
    <citation type="submission" date="2013-04" db="EMBL/GenBank/DDBJ databases">
        <title>The Genome Sequence of Bilophila wadsworthia 3_1_6.</title>
        <authorList>
            <consortium name="The Broad Institute Genomics Platform"/>
            <person name="Earl A."/>
            <person name="Ward D."/>
            <person name="Feldgarden M."/>
            <person name="Gevers D."/>
            <person name="Sibley C."/>
            <person name="Strauss J."/>
            <person name="Allen-Vercoe E."/>
            <person name="Walker B."/>
            <person name="Young S."/>
            <person name="Zeng Q."/>
            <person name="Gargeya S."/>
            <person name="Fitzgerald M."/>
            <person name="Haas B."/>
            <person name="Abouelleil A."/>
            <person name="Allen A.W."/>
            <person name="Alvarado L."/>
            <person name="Arachchi H.M."/>
            <person name="Berlin A.M."/>
            <person name="Chapman S.B."/>
            <person name="Gainer-Dewar J."/>
            <person name="Goldberg J."/>
            <person name="Griggs A."/>
            <person name="Gujja S."/>
            <person name="Hansen M."/>
            <person name="Howarth C."/>
            <person name="Imamovic A."/>
            <person name="Ireland A."/>
            <person name="Larimer J."/>
            <person name="McCowan C."/>
            <person name="Murphy C."/>
            <person name="Pearson M."/>
            <person name="Poon T.W."/>
            <person name="Priest M."/>
            <person name="Roberts A."/>
            <person name="Saif S."/>
            <person name="Shea T."/>
            <person name="Sisk P."/>
            <person name="Sykes S."/>
            <person name="Wortman J."/>
            <person name="Nusbaum C."/>
            <person name="Birren B."/>
        </authorList>
    </citation>
    <scope>NUCLEOTIDE SEQUENCE [LARGE SCALE GENOMIC DNA]</scope>
    <source>
        <strain evidence="13 14">3_1_6</strain>
    </source>
</reference>
<keyword evidence="10" id="KW-0010">Activator</keyword>
<dbReference type="Pfam" id="PF09370">
    <property type="entry name" value="PEP_hydrolase"/>
    <property type="match status" value="1"/>
</dbReference>
<dbReference type="InterPro" id="IPR009057">
    <property type="entry name" value="Homeodomain-like_sf"/>
</dbReference>
<reference evidence="13 14" key="1">
    <citation type="submission" date="2010-10" db="EMBL/GenBank/DDBJ databases">
        <authorList>
            <consortium name="The Broad Institute Genome Sequencing Platform"/>
            <person name="Ward D."/>
            <person name="Earl A."/>
            <person name="Feldgarden M."/>
            <person name="Young S.K."/>
            <person name="Gargeya S."/>
            <person name="Zeng Q."/>
            <person name="Alvarado L."/>
            <person name="Berlin A."/>
            <person name="Bochicchio J."/>
            <person name="Chapman S.B."/>
            <person name="Chen Z."/>
            <person name="Freedman E."/>
            <person name="Gellesch M."/>
            <person name="Goldberg J."/>
            <person name="Griggs A."/>
            <person name="Gujja S."/>
            <person name="Heilman E."/>
            <person name="Heiman D."/>
            <person name="Howarth C."/>
            <person name="Mehta T."/>
            <person name="Neiman D."/>
            <person name="Pearson M."/>
            <person name="Roberts A."/>
            <person name="Saif S."/>
            <person name="Shea T."/>
            <person name="Shenoy N."/>
            <person name="Sisk P."/>
            <person name="Stolte C."/>
            <person name="Sykes S."/>
            <person name="White J."/>
            <person name="Yandava C."/>
            <person name="Allen-Vercoe E."/>
            <person name="Sibley C."/>
            <person name="Ambrose C.E."/>
            <person name="Strauss J."/>
            <person name="Daigneault M."/>
            <person name="Haas B."/>
            <person name="Nusbaum C."/>
            <person name="Birren B."/>
        </authorList>
    </citation>
    <scope>NUCLEOTIDE SEQUENCE [LARGE SCALE GENOMIC DNA]</scope>
    <source>
        <strain evidence="13 14">3_1_6</strain>
    </source>
</reference>
<dbReference type="SUPFAM" id="SSF51621">
    <property type="entry name" value="Phosphoenolpyruvate/pyruvate domain"/>
    <property type="match status" value="1"/>
</dbReference>
<accession>E5Y720</accession>
<dbReference type="STRING" id="563192.HMPREF0179_01984"/>
<dbReference type="Pfam" id="PF00158">
    <property type="entry name" value="Sigma54_activat"/>
    <property type="match status" value="1"/>
</dbReference>
<dbReference type="AlphaFoldDB" id="E5Y720"/>
<dbReference type="RefSeq" id="WP_005027750.1">
    <property type="nucleotide sequence ID" value="NZ_KE150238.1"/>
</dbReference>
<dbReference type="Gene3D" id="3.40.50.300">
    <property type="entry name" value="P-loop containing nucleotide triphosphate hydrolases"/>
    <property type="match status" value="1"/>
</dbReference>
<dbReference type="PRINTS" id="PR01590">
    <property type="entry name" value="HTHFIS"/>
</dbReference>
<dbReference type="InterPro" id="IPR058031">
    <property type="entry name" value="AAA_lid_NorR"/>
</dbReference>
<keyword evidence="9" id="KW-0238">DNA-binding</keyword>
<keyword evidence="14" id="KW-1185">Reference proteome</keyword>
<keyword evidence="11" id="KW-0804">Transcription</keyword>
<evidence type="ECO:0000256" key="7">
    <source>
        <dbReference type="ARBA" id="ARBA00023012"/>
    </source>
</evidence>
<keyword evidence="4" id="KW-0597">Phosphoprotein</keyword>
<evidence type="ECO:0000256" key="9">
    <source>
        <dbReference type="ARBA" id="ARBA00023125"/>
    </source>
</evidence>
<evidence type="ECO:0000256" key="8">
    <source>
        <dbReference type="ARBA" id="ARBA00023015"/>
    </source>
</evidence>
<evidence type="ECO:0000256" key="10">
    <source>
        <dbReference type="ARBA" id="ARBA00023159"/>
    </source>
</evidence>
<keyword evidence="7" id="KW-0902">Two-component regulatory system</keyword>
<dbReference type="InterPro" id="IPR013785">
    <property type="entry name" value="Aldolase_TIM"/>
</dbReference>
<dbReference type="PANTHER" id="PTHR32071">
    <property type="entry name" value="TRANSCRIPTIONAL REGULATORY PROTEIN"/>
    <property type="match status" value="1"/>
</dbReference>
<sequence length="591" mass="65838">MFTENVSRLRRLVEGARHAEKPLVFSIPGSGLSAISAVKGGIPFLVVLNSGIYRISGVNSYASFLPFGNANEQTEELIRSQILPRCPQTPLVAGMLVGDPSCPEQERFRRLKSLGVAGIINWPPVSMNQGFFFDALRRRGFSEEREVAMLCEAKEQGFVTFGFSASIDSAKLFATEAGVDVLIINVGWTFYGSEPLEKQDRVQYAIRHVNQALEAVREATHGNCPICLFYGGGINTAQDTLQLYQQTNIDGLGVGSALEYFPVKDLIRGLSREFLEISKKKTLIQELRESPSDVIGTSQAMLELYQRVRRVAAYDVNVCIEGESGAGKEVIANSLHGLSRRSMGPFITINCGAIPETLIESELFGHEKGAFTGALERRLGKFELANHGTLFLDEVAELSPKAQVSLLRAIQQKEIVRVGGRKNISVDIRIITATNRCLKELVSKGEFRADLFYRLNTITLYIPPLRERIRDIEALVNHFLKKIRQTFGCKATSISKDFLRRLKQHSWPGNVRELQQIIAEAAIMEDGDILMGYSFHPDSEMPHSAGDGMDNKKFNLRETLIRTNGNKAQCAKILGVSRKTLYQWIKKYGLN</sequence>
<evidence type="ECO:0000313" key="13">
    <source>
        <dbReference type="EMBL" id="EFV44211.1"/>
    </source>
</evidence>
<evidence type="ECO:0000256" key="1">
    <source>
        <dbReference type="ARBA" id="ARBA00004496"/>
    </source>
</evidence>
<evidence type="ECO:0000256" key="4">
    <source>
        <dbReference type="ARBA" id="ARBA00022553"/>
    </source>
</evidence>
<dbReference type="Gene3D" id="1.10.8.60">
    <property type="match status" value="1"/>
</dbReference>
<dbReference type="GO" id="GO:0005524">
    <property type="term" value="F:ATP binding"/>
    <property type="evidence" value="ECO:0007669"/>
    <property type="project" value="UniProtKB-KW"/>
</dbReference>
<dbReference type="CDD" id="cd00009">
    <property type="entry name" value="AAA"/>
    <property type="match status" value="1"/>
</dbReference>
<evidence type="ECO:0000256" key="6">
    <source>
        <dbReference type="ARBA" id="ARBA00022840"/>
    </source>
</evidence>
<keyword evidence="6" id="KW-0067">ATP-binding</keyword>
<dbReference type="EMBL" id="ADCP02000001">
    <property type="protein sequence ID" value="EFV44211.1"/>
    <property type="molecule type" value="Genomic_DNA"/>
</dbReference>
<dbReference type="PANTHER" id="PTHR32071:SF95">
    <property type="entry name" value="DNA-BINDING TRANSCRIPTIONAL REGULATOR NTRC"/>
    <property type="match status" value="1"/>
</dbReference>